<protein>
    <submittedName>
        <fullName evidence="2 3">Uncharacterized protein</fullName>
    </submittedName>
</protein>
<name>A0A084VQA8_ANOSI</name>
<organism evidence="2">
    <name type="scientific">Anopheles sinensis</name>
    <name type="common">Mosquito</name>
    <dbReference type="NCBI Taxonomy" id="74873"/>
    <lineage>
        <taxon>Eukaryota</taxon>
        <taxon>Metazoa</taxon>
        <taxon>Ecdysozoa</taxon>
        <taxon>Arthropoda</taxon>
        <taxon>Hexapoda</taxon>
        <taxon>Insecta</taxon>
        <taxon>Pterygota</taxon>
        <taxon>Neoptera</taxon>
        <taxon>Endopterygota</taxon>
        <taxon>Diptera</taxon>
        <taxon>Nematocera</taxon>
        <taxon>Culicoidea</taxon>
        <taxon>Culicidae</taxon>
        <taxon>Anophelinae</taxon>
        <taxon>Anopheles</taxon>
    </lineage>
</organism>
<dbReference type="VEuPathDB" id="VectorBase:ASIC007689"/>
<dbReference type="EnsemblMetazoa" id="ASIC007689-RA">
    <property type="protein sequence ID" value="ASIC007689-PA"/>
    <property type="gene ID" value="ASIC007689"/>
</dbReference>
<evidence type="ECO:0000256" key="1">
    <source>
        <dbReference type="SAM" id="MobiDB-lite"/>
    </source>
</evidence>
<reference evidence="3" key="2">
    <citation type="submission" date="2020-05" db="UniProtKB">
        <authorList>
            <consortium name="EnsemblMetazoa"/>
        </authorList>
    </citation>
    <scope>IDENTIFICATION</scope>
</reference>
<proteinExistence type="predicted"/>
<reference evidence="2 4" key="1">
    <citation type="journal article" date="2014" name="BMC Genomics">
        <title>Genome sequence of Anopheles sinensis provides insight into genetics basis of mosquito competence for malaria parasites.</title>
        <authorList>
            <person name="Zhou D."/>
            <person name="Zhang D."/>
            <person name="Ding G."/>
            <person name="Shi L."/>
            <person name="Hou Q."/>
            <person name="Ye Y."/>
            <person name="Xu Y."/>
            <person name="Zhou H."/>
            <person name="Xiong C."/>
            <person name="Li S."/>
            <person name="Yu J."/>
            <person name="Hong S."/>
            <person name="Yu X."/>
            <person name="Zou P."/>
            <person name="Chen C."/>
            <person name="Chang X."/>
            <person name="Wang W."/>
            <person name="Lv Y."/>
            <person name="Sun Y."/>
            <person name="Ma L."/>
            <person name="Shen B."/>
            <person name="Zhu C."/>
        </authorList>
    </citation>
    <scope>NUCLEOTIDE SEQUENCE [LARGE SCALE GENOMIC DNA]</scope>
</reference>
<evidence type="ECO:0000313" key="3">
    <source>
        <dbReference type="EnsemblMetazoa" id="ASIC007689-PA"/>
    </source>
</evidence>
<dbReference type="Proteomes" id="UP000030765">
    <property type="component" value="Unassembled WGS sequence"/>
</dbReference>
<gene>
    <name evidence="2" type="ORF">ZHAS_00007689</name>
</gene>
<accession>A0A084VQA8</accession>
<evidence type="ECO:0000313" key="2">
    <source>
        <dbReference type="EMBL" id="KFB40152.1"/>
    </source>
</evidence>
<keyword evidence="4" id="KW-1185">Reference proteome</keyword>
<feature type="compositionally biased region" description="Low complexity" evidence="1">
    <location>
        <begin position="9"/>
        <end position="21"/>
    </location>
</feature>
<dbReference type="AlphaFoldDB" id="A0A084VQA8"/>
<feature type="region of interest" description="Disordered" evidence="1">
    <location>
        <begin position="1"/>
        <end position="32"/>
    </location>
</feature>
<dbReference type="EMBL" id="KE525003">
    <property type="protein sequence ID" value="KFB40152.1"/>
    <property type="molecule type" value="Genomic_DNA"/>
</dbReference>
<evidence type="ECO:0000313" key="4">
    <source>
        <dbReference type="Proteomes" id="UP000030765"/>
    </source>
</evidence>
<dbReference type="EMBL" id="ATLV01015167">
    <property type="status" value="NOT_ANNOTATED_CDS"/>
    <property type="molecule type" value="Genomic_DNA"/>
</dbReference>
<sequence length="71" mass="7581">MTSGVAGDSRSSQNSRTTQRTPVEAGAITHEVPEGGSGSILQFLGMNSPLYCKGRVQHCTYLHQWNAAATM</sequence>